<protein>
    <submittedName>
        <fullName evidence="7">Uncharacterized protein</fullName>
    </submittedName>
</protein>
<keyword evidence="3" id="KW-0963">Cytoplasm</keyword>
<evidence type="ECO:0000256" key="5">
    <source>
        <dbReference type="ARBA" id="ARBA00022777"/>
    </source>
</evidence>
<organism evidence="7 8">
    <name type="scientific">Volvox africanus</name>
    <dbReference type="NCBI Taxonomy" id="51714"/>
    <lineage>
        <taxon>Eukaryota</taxon>
        <taxon>Viridiplantae</taxon>
        <taxon>Chlorophyta</taxon>
        <taxon>core chlorophytes</taxon>
        <taxon>Chlorophyceae</taxon>
        <taxon>CS clade</taxon>
        <taxon>Chlamydomonadales</taxon>
        <taxon>Volvocaceae</taxon>
        <taxon>Volvox</taxon>
    </lineage>
</organism>
<dbReference type="Proteomes" id="UP000747399">
    <property type="component" value="Unassembled WGS sequence"/>
</dbReference>
<feature type="region of interest" description="Disordered" evidence="6">
    <location>
        <begin position="129"/>
        <end position="162"/>
    </location>
</feature>
<dbReference type="GO" id="GO:0019202">
    <property type="term" value="F:amino acid kinase activity"/>
    <property type="evidence" value="ECO:0007669"/>
    <property type="project" value="TreeGrafter"/>
</dbReference>
<accession>A0A8J4AQH6</accession>
<feature type="region of interest" description="Disordered" evidence="6">
    <location>
        <begin position="15"/>
        <end position="56"/>
    </location>
</feature>
<keyword evidence="4" id="KW-0808">Transferase</keyword>
<reference evidence="7" key="1">
    <citation type="journal article" date="2021" name="Proc. Natl. Acad. Sci. U.S.A.">
        <title>Three genomes in the algal genus Volvox reveal the fate of a haploid sex-determining region after a transition to homothallism.</title>
        <authorList>
            <person name="Yamamoto K."/>
            <person name="Hamaji T."/>
            <person name="Kawai-Toyooka H."/>
            <person name="Matsuzaki R."/>
            <person name="Takahashi F."/>
            <person name="Nishimura Y."/>
            <person name="Kawachi M."/>
            <person name="Noguchi H."/>
            <person name="Minakuchi Y."/>
            <person name="Umen J.G."/>
            <person name="Toyoda A."/>
            <person name="Nozaki H."/>
        </authorList>
    </citation>
    <scope>NUCLEOTIDE SEQUENCE</scope>
    <source>
        <strain evidence="7">NIES-3780</strain>
    </source>
</reference>
<feature type="region of interest" description="Disordered" evidence="6">
    <location>
        <begin position="278"/>
        <end position="351"/>
    </location>
</feature>
<evidence type="ECO:0000256" key="3">
    <source>
        <dbReference type="ARBA" id="ARBA00022490"/>
    </source>
</evidence>
<proteinExistence type="inferred from homology"/>
<dbReference type="GO" id="GO:0005737">
    <property type="term" value="C:cytoplasm"/>
    <property type="evidence" value="ECO:0007669"/>
    <property type="project" value="UniProtKB-SubCell"/>
</dbReference>
<evidence type="ECO:0000256" key="6">
    <source>
        <dbReference type="SAM" id="MobiDB-lite"/>
    </source>
</evidence>
<evidence type="ECO:0000256" key="4">
    <source>
        <dbReference type="ARBA" id="ARBA00022679"/>
    </source>
</evidence>
<evidence type="ECO:0000313" key="8">
    <source>
        <dbReference type="Proteomes" id="UP000747399"/>
    </source>
</evidence>
<dbReference type="AlphaFoldDB" id="A0A8J4AQH6"/>
<feature type="compositionally biased region" description="Low complexity" evidence="6">
    <location>
        <begin position="24"/>
        <end position="44"/>
    </location>
</feature>
<evidence type="ECO:0000256" key="1">
    <source>
        <dbReference type="ARBA" id="ARBA00004496"/>
    </source>
</evidence>
<dbReference type="PANTHER" id="PTHR21064:SF1">
    <property type="entry name" value="HYDROXYLYSINE KINASE"/>
    <property type="match status" value="1"/>
</dbReference>
<dbReference type="PANTHER" id="PTHR21064">
    <property type="entry name" value="AMINOGLYCOSIDE PHOSPHOTRANSFERASE DOMAIN-CONTAINING PROTEIN-RELATED"/>
    <property type="match status" value="1"/>
</dbReference>
<evidence type="ECO:0000313" key="7">
    <source>
        <dbReference type="EMBL" id="GIL45556.1"/>
    </source>
</evidence>
<gene>
    <name evidence="7" type="ORF">Vafri_2761</name>
</gene>
<comment type="caution">
    <text evidence="7">The sequence shown here is derived from an EMBL/GenBank/DDBJ whole genome shotgun (WGS) entry which is preliminary data.</text>
</comment>
<dbReference type="InterPro" id="IPR050249">
    <property type="entry name" value="Pseudomonas-type_ThrB"/>
</dbReference>
<dbReference type="EMBL" id="BNCO01000003">
    <property type="protein sequence ID" value="GIL45556.1"/>
    <property type="molecule type" value="Genomic_DNA"/>
</dbReference>
<evidence type="ECO:0000256" key="2">
    <source>
        <dbReference type="ARBA" id="ARBA00006219"/>
    </source>
</evidence>
<name>A0A8J4AQH6_9CHLO</name>
<feature type="compositionally biased region" description="Low complexity" evidence="6">
    <location>
        <begin position="340"/>
        <end position="351"/>
    </location>
</feature>
<keyword evidence="8" id="KW-1185">Reference proteome</keyword>
<keyword evidence="5" id="KW-0418">Kinase</keyword>
<comment type="subcellular location">
    <subcellularLocation>
        <location evidence="1">Cytoplasm</location>
    </subcellularLocation>
</comment>
<sequence>MILNLISAKTVNGVVQQPASGNNPSRAPRYPAAASTTPTVSAASGLTDTETLKAPRGGHRPLLSVAQALFLARECYGISGLVYGDCAKAIQPGDETAPSSAVSVESMCVELPSYDDRNFRITGMQLVPEHRGRSSKELWSGPQDTHQGDKRQPQHRVAHHTQSQSVVLKVHNTQDEGNISQLQAMDEAMLRLQAAGVLTNTPLRPVVMSHHALAAWAGGIPGDSDCSSSSSSTDSNGVVPYRVVPVVEGEQPADTPLFCSAYLPCTCHSPALERTVERSVGAKDSISSESSPEEGGRGWVSEHAAVESVSAPEEVTDHLAKRERHQNRKGSPGEREHYEVVATETGAVAAG</sequence>
<comment type="similarity">
    <text evidence="2">Belongs to the aminoglycoside phosphotransferase family.</text>
</comment>
<feature type="non-terminal residue" evidence="7">
    <location>
        <position position="1"/>
    </location>
</feature>